<evidence type="ECO:0000313" key="3">
    <source>
        <dbReference type="Proteomes" id="UP000032047"/>
    </source>
</evidence>
<reference evidence="2 3" key="1">
    <citation type="submission" date="2015-01" db="EMBL/GenBank/DDBJ databases">
        <title>Genome sequence of Anoxybacillus ayderensis strain AB04.</title>
        <authorList>
            <person name="Belduz A.O."/>
            <person name="Canakci S."/>
            <person name="Chan K.-G."/>
            <person name="Kahar U.M."/>
            <person name="Yaakob A.S."/>
            <person name="Chan C.S."/>
            <person name="Goh K.M."/>
        </authorList>
    </citation>
    <scope>NUCLEOTIDE SEQUENCE [LARGE SCALE GENOMIC DNA]</scope>
    <source>
        <strain evidence="2 3">AB04</strain>
    </source>
</reference>
<dbReference type="PANTHER" id="PTHR34504">
    <property type="entry name" value="ANTITOXIN HICB"/>
    <property type="match status" value="1"/>
</dbReference>
<dbReference type="SUPFAM" id="SSF143100">
    <property type="entry name" value="TTHA1013/TTHA0281-like"/>
    <property type="match status" value="1"/>
</dbReference>
<organism evidence="2 3">
    <name type="scientific">Anoxybacillus ayderensis</name>
    <dbReference type="NCBI Taxonomy" id="265546"/>
    <lineage>
        <taxon>Bacteria</taxon>
        <taxon>Bacillati</taxon>
        <taxon>Bacillota</taxon>
        <taxon>Bacilli</taxon>
        <taxon>Bacillales</taxon>
        <taxon>Anoxybacillaceae</taxon>
        <taxon>Anoxybacillus</taxon>
    </lineage>
</organism>
<dbReference type="InterPro" id="IPR051404">
    <property type="entry name" value="TA_system_antitoxin"/>
</dbReference>
<gene>
    <name evidence="2" type="ORF">JV16_01184</name>
</gene>
<feature type="domain" description="HicB-like antitoxin of toxin-antitoxin system" evidence="1">
    <location>
        <begin position="7"/>
        <end position="108"/>
    </location>
</feature>
<accession>A0A0D0G7X7</accession>
<dbReference type="Gene3D" id="3.30.160.250">
    <property type="match status" value="1"/>
</dbReference>
<name>A0A0D0G7X7_9BACL</name>
<sequence>MAKYYFPAIFDPGTDGSEGYTVTFPDLPGCITEGETLEEAFRMAKDALEGYLYGMEEDNEFIPSPSNPKDIELPKGAFVSVIEARTDYIREEMANKAIKKTLTIPKWLNDAAEAEGINFSQLLQFAIKERLGINVRNDFDFKR</sequence>
<comment type="caution">
    <text evidence="2">The sequence shown here is derived from an EMBL/GenBank/DDBJ whole genome shotgun (WGS) entry which is preliminary data.</text>
</comment>
<keyword evidence="3" id="KW-1185">Reference proteome</keyword>
<dbReference type="Pfam" id="PF15919">
    <property type="entry name" value="HicB_lk_antitox"/>
    <property type="match status" value="1"/>
</dbReference>
<dbReference type="PANTHER" id="PTHR34504:SF4">
    <property type="entry name" value="ANTITOXIN HICB"/>
    <property type="match status" value="1"/>
</dbReference>
<evidence type="ECO:0000259" key="1">
    <source>
        <dbReference type="Pfam" id="PF15919"/>
    </source>
</evidence>
<dbReference type="AlphaFoldDB" id="A0A0D0G7X7"/>
<dbReference type="Proteomes" id="UP000032047">
    <property type="component" value="Unassembled WGS sequence"/>
</dbReference>
<dbReference type="EMBL" id="JXTG01000004">
    <property type="protein sequence ID" value="KIP21505.1"/>
    <property type="molecule type" value="Genomic_DNA"/>
</dbReference>
<dbReference type="InterPro" id="IPR031807">
    <property type="entry name" value="HicB-like"/>
</dbReference>
<dbReference type="RefSeq" id="WP_021095555.1">
    <property type="nucleotide sequence ID" value="NZ_ANOC01000047.1"/>
</dbReference>
<dbReference type="InterPro" id="IPR035069">
    <property type="entry name" value="TTHA1013/TTHA0281-like"/>
</dbReference>
<protein>
    <submittedName>
        <fullName evidence="2">Antitoxin HicB</fullName>
    </submittedName>
</protein>
<proteinExistence type="predicted"/>
<dbReference type="PATRIC" id="fig|265546.4.peg.1174"/>
<evidence type="ECO:0000313" key="2">
    <source>
        <dbReference type="EMBL" id="KIP21505.1"/>
    </source>
</evidence>